<evidence type="ECO:0000313" key="4">
    <source>
        <dbReference type="Proteomes" id="UP000654075"/>
    </source>
</evidence>
<evidence type="ECO:0000256" key="2">
    <source>
        <dbReference type="ARBA" id="ARBA00022898"/>
    </source>
</evidence>
<dbReference type="InterPro" id="IPR005814">
    <property type="entry name" value="Aminotrans_3"/>
</dbReference>
<reference evidence="3" key="1">
    <citation type="submission" date="2021-02" db="EMBL/GenBank/DDBJ databases">
        <authorList>
            <person name="Dougan E. K."/>
            <person name="Rhodes N."/>
            <person name="Thang M."/>
            <person name="Chan C."/>
        </authorList>
    </citation>
    <scope>NUCLEOTIDE SEQUENCE</scope>
</reference>
<accession>A0A813FMG7</accession>
<dbReference type="EMBL" id="CAJNNV010025232">
    <property type="protein sequence ID" value="CAE8613281.1"/>
    <property type="molecule type" value="Genomic_DNA"/>
</dbReference>
<dbReference type="GO" id="GO:0008483">
    <property type="term" value="F:transaminase activity"/>
    <property type="evidence" value="ECO:0007669"/>
    <property type="project" value="InterPro"/>
</dbReference>
<protein>
    <recommendedName>
        <fullName evidence="5">Ornithine aminotransferase</fullName>
    </recommendedName>
</protein>
<dbReference type="Gene3D" id="3.90.1150.10">
    <property type="entry name" value="Aspartate Aminotransferase, domain 1"/>
    <property type="match status" value="1"/>
</dbReference>
<dbReference type="InterPro" id="IPR015424">
    <property type="entry name" value="PyrdxlP-dep_Trfase"/>
</dbReference>
<name>A0A813FMG7_POLGL</name>
<dbReference type="GO" id="GO:0030170">
    <property type="term" value="F:pyridoxal phosphate binding"/>
    <property type="evidence" value="ECO:0007669"/>
    <property type="project" value="InterPro"/>
</dbReference>
<dbReference type="Proteomes" id="UP000654075">
    <property type="component" value="Unassembled WGS sequence"/>
</dbReference>
<organism evidence="3 4">
    <name type="scientific">Polarella glacialis</name>
    <name type="common">Dinoflagellate</name>
    <dbReference type="NCBI Taxonomy" id="89957"/>
    <lineage>
        <taxon>Eukaryota</taxon>
        <taxon>Sar</taxon>
        <taxon>Alveolata</taxon>
        <taxon>Dinophyceae</taxon>
        <taxon>Suessiales</taxon>
        <taxon>Suessiaceae</taxon>
        <taxon>Polarella</taxon>
    </lineage>
</organism>
<dbReference type="AlphaFoldDB" id="A0A813FMG7"/>
<proteinExistence type="inferred from homology"/>
<dbReference type="GO" id="GO:0005739">
    <property type="term" value="C:mitochondrion"/>
    <property type="evidence" value="ECO:0007669"/>
    <property type="project" value="TreeGrafter"/>
</dbReference>
<dbReference type="SUPFAM" id="SSF53383">
    <property type="entry name" value="PLP-dependent transferases"/>
    <property type="match status" value="1"/>
</dbReference>
<evidence type="ECO:0000256" key="1">
    <source>
        <dbReference type="ARBA" id="ARBA00008954"/>
    </source>
</evidence>
<keyword evidence="2" id="KW-0663">Pyridoxal phosphate</keyword>
<keyword evidence="4" id="KW-1185">Reference proteome</keyword>
<dbReference type="InterPro" id="IPR015421">
    <property type="entry name" value="PyrdxlP-dep_Trfase_major"/>
</dbReference>
<dbReference type="Gene3D" id="3.40.640.10">
    <property type="entry name" value="Type I PLP-dependent aspartate aminotransferase-like (Major domain)"/>
    <property type="match status" value="1"/>
</dbReference>
<feature type="non-terminal residue" evidence="3">
    <location>
        <position position="177"/>
    </location>
</feature>
<dbReference type="OMA" id="RILMSID"/>
<dbReference type="InterPro" id="IPR015422">
    <property type="entry name" value="PyrdxlP-dep_Trfase_small"/>
</dbReference>
<evidence type="ECO:0000313" key="3">
    <source>
        <dbReference type="EMBL" id="CAE8613281.1"/>
    </source>
</evidence>
<dbReference type="Pfam" id="PF00202">
    <property type="entry name" value="Aminotran_3"/>
    <property type="match status" value="1"/>
</dbReference>
<gene>
    <name evidence="3" type="ORF">PGLA1383_LOCUS31056</name>
</gene>
<sequence>VTMGKPFGNGMPLAAVVTSRKVAEAFNNGLEYFNTFGGNPVCCAAGLAVLDILRDERLQENAADVGCYLIRLLKDLATRRTLIGDVRGQGLFLGIEFVRDRTTLEPATPETSEVCGRMKDEHRILMSIDGPHDNVLVLKPPMCFSRGDADTVVAALDLVLGTLRGPKPGDNVGHTPT</sequence>
<comment type="similarity">
    <text evidence="1">Belongs to the class-III pyridoxal-phosphate-dependent aminotransferase family.</text>
</comment>
<dbReference type="PANTHER" id="PTHR45688">
    <property type="match status" value="1"/>
</dbReference>
<dbReference type="OrthoDB" id="425114at2759"/>
<comment type="caution">
    <text evidence="3">The sequence shown here is derived from an EMBL/GenBank/DDBJ whole genome shotgun (WGS) entry which is preliminary data.</text>
</comment>
<dbReference type="PANTHER" id="PTHR45688:SF13">
    <property type="entry name" value="ALANINE--GLYOXYLATE AMINOTRANSFERASE 2-LIKE"/>
    <property type="match status" value="1"/>
</dbReference>
<evidence type="ECO:0008006" key="5">
    <source>
        <dbReference type="Google" id="ProtNLM"/>
    </source>
</evidence>